<evidence type="ECO:0000256" key="1">
    <source>
        <dbReference type="ARBA" id="ARBA00004970"/>
    </source>
</evidence>
<dbReference type="CDD" id="cd12110">
    <property type="entry name" value="PHP_HisPPase_Hisj_like"/>
    <property type="match status" value="1"/>
</dbReference>
<keyword evidence="6 8" id="KW-0368">Histidine biosynthesis</keyword>
<dbReference type="SUPFAM" id="SSF89550">
    <property type="entry name" value="PHP domain-like"/>
    <property type="match status" value="1"/>
</dbReference>
<reference evidence="11" key="1">
    <citation type="submission" date="2015-08" db="EMBL/GenBank/DDBJ databases">
        <title>Genome sequencing project for genomic taxonomy and phylogenomics of Bacillus-like bacteria.</title>
        <authorList>
            <person name="Liu B."/>
            <person name="Wang J."/>
            <person name="Zhu Y."/>
            <person name="Liu G."/>
            <person name="Chen Q."/>
            <person name="Chen Z."/>
            <person name="Lan J."/>
            <person name="Che J."/>
            <person name="Ge C."/>
            <person name="Shi H."/>
            <person name="Pan Z."/>
            <person name="Liu X."/>
        </authorList>
    </citation>
    <scope>NUCLEOTIDE SEQUENCE [LARGE SCALE GENOMIC DNA]</scope>
    <source>
        <strain evidence="11">FJAT-4402</strain>
    </source>
</reference>
<evidence type="ECO:0000313" key="10">
    <source>
        <dbReference type="EMBL" id="ALC82586.1"/>
    </source>
</evidence>
<dbReference type="InterPro" id="IPR010140">
    <property type="entry name" value="Histidinol_P_phosphatase_HisJ"/>
</dbReference>
<dbReference type="UniPathway" id="UPA00031">
    <property type="reaction ID" value="UER00013"/>
</dbReference>
<dbReference type="EC" id="3.1.3.15" evidence="3 8"/>
<organism evidence="10 11">
    <name type="scientific">Bacillus gobiensis</name>
    <dbReference type="NCBI Taxonomy" id="1441095"/>
    <lineage>
        <taxon>Bacteria</taxon>
        <taxon>Bacillati</taxon>
        <taxon>Bacillota</taxon>
        <taxon>Bacilli</taxon>
        <taxon>Bacillales</taxon>
        <taxon>Bacillaceae</taxon>
        <taxon>Bacillus</taxon>
    </lineage>
</organism>
<comment type="catalytic activity">
    <reaction evidence="7 8">
        <text>L-histidinol phosphate + H2O = L-histidinol + phosphate</text>
        <dbReference type="Rhea" id="RHEA:14465"/>
        <dbReference type="ChEBI" id="CHEBI:15377"/>
        <dbReference type="ChEBI" id="CHEBI:43474"/>
        <dbReference type="ChEBI" id="CHEBI:57699"/>
        <dbReference type="ChEBI" id="CHEBI:57980"/>
        <dbReference type="EC" id="3.1.3.15"/>
    </reaction>
</comment>
<dbReference type="PATRIC" id="fig|1441095.3.peg.3113"/>
<dbReference type="InterPro" id="IPR004013">
    <property type="entry name" value="PHP_dom"/>
</dbReference>
<comment type="similarity">
    <text evidence="2 8">Belongs to the PHP hydrolase family. HisK subfamily.</text>
</comment>
<dbReference type="STRING" id="1441095.AM592_14130"/>
<dbReference type="PANTHER" id="PTHR21039">
    <property type="entry name" value="HISTIDINOL PHOSPHATASE-RELATED"/>
    <property type="match status" value="1"/>
</dbReference>
<evidence type="ECO:0000256" key="3">
    <source>
        <dbReference type="ARBA" id="ARBA00013085"/>
    </source>
</evidence>
<proteinExistence type="inferred from homology"/>
<evidence type="ECO:0000256" key="6">
    <source>
        <dbReference type="ARBA" id="ARBA00023102"/>
    </source>
</evidence>
<reference evidence="10 11" key="2">
    <citation type="journal article" date="2016" name="Int. J. Syst. Evol. Microbiol.">
        <title>Bacillus gobiensis sp. nov., isolated from a soil sample.</title>
        <authorList>
            <person name="Liu B."/>
            <person name="Liu G.H."/>
            <person name="Cetin S."/>
            <person name="Schumann P."/>
            <person name="Pan Z.Z."/>
            <person name="Chen Q.Q."/>
        </authorList>
    </citation>
    <scope>NUCLEOTIDE SEQUENCE [LARGE SCALE GENOMIC DNA]</scope>
    <source>
        <strain evidence="10 11">FJAT-4402</strain>
    </source>
</reference>
<evidence type="ECO:0000256" key="5">
    <source>
        <dbReference type="ARBA" id="ARBA00022801"/>
    </source>
</evidence>
<evidence type="ECO:0000256" key="8">
    <source>
        <dbReference type="RuleBase" id="RU366003"/>
    </source>
</evidence>
<evidence type="ECO:0000256" key="7">
    <source>
        <dbReference type="ARBA" id="ARBA00049158"/>
    </source>
</evidence>
<keyword evidence="5 8" id="KW-0378">Hydrolase</keyword>
<sequence>MAPQEQVKFDLHTHHDRCGHAEGTISDYIESAIDKGLHYIGISDHSPHFYSEDDHLFPGITMPISEFQSYVQEVLELKEKYRDKIHVLLGMESDFFPEHHKFYAEQIEKYPFDYVIGSVHYVNEINIFQKDRWEGVNEEEQIRTKEEYYRLIQASARSGSFQILGHIDAMKGYYPEFSVIPTNLVDETLQVIGENNVAIEVNTSGKMKYCGGWYPSDELLERANFYGVDITFGSDSHVATRIADDFDEVKKKLKQIGFKEMVYFVERERRAVRL</sequence>
<gene>
    <name evidence="10" type="ORF">AM592_14130</name>
</gene>
<evidence type="ECO:0000259" key="9">
    <source>
        <dbReference type="Pfam" id="PF02811"/>
    </source>
</evidence>
<dbReference type="GO" id="GO:0005737">
    <property type="term" value="C:cytoplasm"/>
    <property type="evidence" value="ECO:0007669"/>
    <property type="project" value="TreeGrafter"/>
</dbReference>
<comment type="pathway">
    <text evidence="1 8">Amino-acid biosynthesis; L-histidine biosynthesis; L-histidine from 5-phospho-alpha-D-ribose 1-diphosphate: step 8/9.</text>
</comment>
<protein>
    <recommendedName>
        <fullName evidence="3 8">Histidinol-phosphatase</fullName>
        <shortName evidence="8">HolPase</shortName>
        <ecNumber evidence="3 8">3.1.3.15</ecNumber>
    </recommendedName>
</protein>
<dbReference type="AlphaFoldDB" id="A0A0M3RA55"/>
<dbReference type="EMBL" id="CP012600">
    <property type="protein sequence ID" value="ALC82586.1"/>
    <property type="molecule type" value="Genomic_DNA"/>
</dbReference>
<name>A0A0M3RA55_9BACI</name>
<dbReference type="Pfam" id="PF02811">
    <property type="entry name" value="PHP"/>
    <property type="match status" value="1"/>
</dbReference>
<dbReference type="OrthoDB" id="9775255at2"/>
<dbReference type="Gene3D" id="3.20.20.140">
    <property type="entry name" value="Metal-dependent hydrolases"/>
    <property type="match status" value="1"/>
</dbReference>
<evidence type="ECO:0000256" key="2">
    <source>
        <dbReference type="ARBA" id="ARBA00009152"/>
    </source>
</evidence>
<keyword evidence="11" id="KW-1185">Reference proteome</keyword>
<accession>A0A0M3RA55</accession>
<dbReference type="GO" id="GO:0000105">
    <property type="term" value="P:L-histidine biosynthetic process"/>
    <property type="evidence" value="ECO:0007669"/>
    <property type="project" value="UniProtKB-UniRule"/>
</dbReference>
<dbReference type="Proteomes" id="UP000067625">
    <property type="component" value="Chromosome"/>
</dbReference>
<dbReference type="PANTHER" id="PTHR21039:SF0">
    <property type="entry name" value="HISTIDINOL-PHOSPHATASE"/>
    <property type="match status" value="1"/>
</dbReference>
<evidence type="ECO:0000313" key="11">
    <source>
        <dbReference type="Proteomes" id="UP000067625"/>
    </source>
</evidence>
<dbReference type="NCBIfam" id="NF005596">
    <property type="entry name" value="PRK07328.1"/>
    <property type="match status" value="1"/>
</dbReference>
<dbReference type="NCBIfam" id="TIGR01856">
    <property type="entry name" value="hisJ_fam"/>
    <property type="match status" value="1"/>
</dbReference>
<feature type="domain" description="PHP" evidence="9">
    <location>
        <begin position="10"/>
        <end position="204"/>
    </location>
</feature>
<evidence type="ECO:0000256" key="4">
    <source>
        <dbReference type="ARBA" id="ARBA00022605"/>
    </source>
</evidence>
<dbReference type="GO" id="GO:0004401">
    <property type="term" value="F:histidinol-phosphatase activity"/>
    <property type="evidence" value="ECO:0007669"/>
    <property type="project" value="UniProtKB-UniRule"/>
</dbReference>
<dbReference type="InterPro" id="IPR016195">
    <property type="entry name" value="Pol/histidinol_Pase-like"/>
</dbReference>
<keyword evidence="4 8" id="KW-0028">Amino-acid biosynthesis</keyword>
<dbReference type="RefSeq" id="WP_053604391.1">
    <property type="nucleotide sequence ID" value="NZ_CP012600.1"/>
</dbReference>